<dbReference type="Gene3D" id="1.20.1270.180">
    <property type="match status" value="1"/>
</dbReference>
<dbReference type="EMBL" id="BMIG01000010">
    <property type="protein sequence ID" value="GGB04697.1"/>
    <property type="molecule type" value="Genomic_DNA"/>
</dbReference>
<organism evidence="2 3">
    <name type="scientific">Polaromonas eurypsychrophila</name>
    <dbReference type="NCBI Taxonomy" id="1614635"/>
    <lineage>
        <taxon>Bacteria</taxon>
        <taxon>Pseudomonadati</taxon>
        <taxon>Pseudomonadota</taxon>
        <taxon>Betaproteobacteria</taxon>
        <taxon>Burkholderiales</taxon>
        <taxon>Comamonadaceae</taxon>
        <taxon>Polaromonas</taxon>
    </lineage>
</organism>
<dbReference type="AlphaFoldDB" id="A0A916WJ20"/>
<accession>A0A916WJ20</accession>
<reference evidence="2" key="1">
    <citation type="journal article" date="2014" name="Int. J. Syst. Evol. Microbiol.">
        <title>Complete genome sequence of Corynebacterium casei LMG S-19264T (=DSM 44701T), isolated from a smear-ripened cheese.</title>
        <authorList>
            <consortium name="US DOE Joint Genome Institute (JGI-PGF)"/>
            <person name="Walter F."/>
            <person name="Albersmeier A."/>
            <person name="Kalinowski J."/>
            <person name="Ruckert C."/>
        </authorList>
    </citation>
    <scope>NUCLEOTIDE SEQUENCE</scope>
    <source>
        <strain evidence="2">CGMCC 1.15322</strain>
    </source>
</reference>
<dbReference type="InterPro" id="IPR053196">
    <property type="entry name" value="Lipoprotein_YbaY-like"/>
</dbReference>
<evidence type="ECO:0000259" key="1">
    <source>
        <dbReference type="Pfam" id="PF07007"/>
    </source>
</evidence>
<dbReference type="Pfam" id="PF07007">
    <property type="entry name" value="LprI"/>
    <property type="match status" value="1"/>
</dbReference>
<name>A0A916WJ20_9BURK</name>
<dbReference type="InterPro" id="IPR039366">
    <property type="entry name" value="Pilotin"/>
</dbReference>
<dbReference type="PANTHER" id="PTHR38013">
    <property type="entry name" value="GLYCOPROTEIN/POLYSACCHARIDE METABOLISM"/>
    <property type="match status" value="1"/>
</dbReference>
<proteinExistence type="predicted"/>
<keyword evidence="3" id="KW-1185">Reference proteome</keyword>
<evidence type="ECO:0000313" key="2">
    <source>
        <dbReference type="EMBL" id="GGB04697.1"/>
    </source>
</evidence>
<reference evidence="2" key="2">
    <citation type="submission" date="2020-09" db="EMBL/GenBank/DDBJ databases">
        <authorList>
            <person name="Sun Q."/>
            <person name="Zhou Y."/>
        </authorList>
    </citation>
    <scope>NUCLEOTIDE SEQUENCE</scope>
    <source>
        <strain evidence="2">CGMCC 1.15322</strain>
    </source>
</reference>
<dbReference type="InterPro" id="IPR009739">
    <property type="entry name" value="LprI-like_N"/>
</dbReference>
<evidence type="ECO:0000313" key="3">
    <source>
        <dbReference type="Proteomes" id="UP000620596"/>
    </source>
</evidence>
<protein>
    <recommendedName>
        <fullName evidence="1">Lysozyme inhibitor LprI-like N-terminal domain-containing protein</fullName>
    </recommendedName>
</protein>
<comment type="caution">
    <text evidence="2">The sequence shown here is derived from an EMBL/GenBank/DDBJ whole genome shotgun (WGS) entry which is preliminary data.</text>
</comment>
<dbReference type="PANTHER" id="PTHR38013:SF1">
    <property type="entry name" value="GLYCOPROTEIN_POLYSACCHARIDE METABOLISM"/>
    <property type="match status" value="1"/>
</dbReference>
<dbReference type="Pfam" id="PF09619">
    <property type="entry name" value="YscW"/>
    <property type="match status" value="1"/>
</dbReference>
<feature type="domain" description="Lysozyme inhibitor LprI-like N-terminal" evidence="1">
    <location>
        <begin position="150"/>
        <end position="239"/>
    </location>
</feature>
<dbReference type="Proteomes" id="UP000620596">
    <property type="component" value="Unassembled WGS sequence"/>
</dbReference>
<sequence length="262" mass="28499">MAHQLINPLLTNVRTHHRTISRWSGYLALACVMQALPASAAFLEGEAVYRERIMPPPNAVLVVSLQDTARADAPATELGSVRIRLAAGPPYRWRLEYDERMTAAPARPVLRARIETLAGLWMTTDTVLPAFTPAPVLQLRSVAATADPCASASTQAALNECAYESFLAASAAMSPRLRQIESTLTPPKRTAWRDVQKAWLTFRTQSCQFESNAVEGGSARPMVQWQCAARMTRERTAALARLASCPEGDIACSPHSTSKGAP</sequence>
<gene>
    <name evidence="2" type="ORF">GCM10011496_27050</name>
</gene>